<name>A0A7K1LTG7_9FLAO</name>
<dbReference type="EMBL" id="VJVW01000009">
    <property type="protein sequence ID" value="MUP43891.1"/>
    <property type="molecule type" value="Genomic_DNA"/>
</dbReference>
<comment type="caution">
    <text evidence="1">The sequence shown here is derived from an EMBL/GenBank/DDBJ whole genome shotgun (WGS) entry which is preliminary data.</text>
</comment>
<dbReference type="OrthoDB" id="1447716at2"/>
<dbReference type="AlphaFoldDB" id="A0A7K1LTG7"/>
<proteinExistence type="predicted"/>
<accession>A0A7K1LTG7</accession>
<sequence>MRVFYFLIFLTITISSFGQQKSDLIIKEKDRIDSIIENINSNQNKYSEGIVEGFLKAADSIENGGWEIYYLFKEGNSKTPIRIIYNEALEETYKNFEFFYNDEELIFGSLKIAFYEKDQNSESIQKDFYFKNSKMIYESNEELSKYDSEYIKRTEEFAFNMIQE</sequence>
<reference evidence="1 2" key="1">
    <citation type="submission" date="2019-07" db="EMBL/GenBank/DDBJ databases">
        <title>Gramella aestuarii sp. nov., isolated from a tidal flat, and emended description of Gramella echinicola.</title>
        <authorList>
            <person name="Liu L."/>
        </authorList>
    </citation>
    <scope>NUCLEOTIDE SEQUENCE [LARGE SCALE GENOMIC DNA]</scope>
    <source>
        <strain evidence="1 2">BS12</strain>
    </source>
</reference>
<dbReference type="Proteomes" id="UP000460416">
    <property type="component" value="Unassembled WGS sequence"/>
</dbReference>
<protein>
    <submittedName>
        <fullName evidence="1">Uncharacterized protein</fullName>
    </submittedName>
</protein>
<evidence type="ECO:0000313" key="1">
    <source>
        <dbReference type="EMBL" id="MUP43891.1"/>
    </source>
</evidence>
<organism evidence="1 2">
    <name type="scientific">Christiangramia aestuarii</name>
    <dbReference type="NCBI Taxonomy" id="1028746"/>
    <lineage>
        <taxon>Bacteria</taxon>
        <taxon>Pseudomonadati</taxon>
        <taxon>Bacteroidota</taxon>
        <taxon>Flavobacteriia</taxon>
        <taxon>Flavobacteriales</taxon>
        <taxon>Flavobacteriaceae</taxon>
        <taxon>Christiangramia</taxon>
    </lineage>
</organism>
<gene>
    <name evidence="1" type="ORF">FLP08_15020</name>
</gene>
<evidence type="ECO:0000313" key="2">
    <source>
        <dbReference type="Proteomes" id="UP000460416"/>
    </source>
</evidence>
<keyword evidence="2" id="KW-1185">Reference proteome</keyword>
<dbReference type="RefSeq" id="WP_156277966.1">
    <property type="nucleotide sequence ID" value="NZ_BAABGI010000007.1"/>
</dbReference>